<dbReference type="EMBL" id="AVOT02000814">
    <property type="protein sequence ID" value="MBW0464567.1"/>
    <property type="molecule type" value="Genomic_DNA"/>
</dbReference>
<proteinExistence type="predicted"/>
<evidence type="ECO:0000313" key="2">
    <source>
        <dbReference type="Proteomes" id="UP000765509"/>
    </source>
</evidence>
<evidence type="ECO:0000313" key="1">
    <source>
        <dbReference type="EMBL" id="MBW0464567.1"/>
    </source>
</evidence>
<gene>
    <name evidence="1" type="ORF">O181_004282</name>
</gene>
<accession>A0A9Q3BGG9</accession>
<comment type="caution">
    <text evidence="1">The sequence shown here is derived from an EMBL/GenBank/DDBJ whole genome shotgun (WGS) entry which is preliminary data.</text>
</comment>
<keyword evidence="2" id="KW-1185">Reference proteome</keyword>
<sequence length="170" mass="19289">MVYVFYVSIKTSDEGRNTITILFKGYRYTISCIFPNDSHSTTPPYTPPISVNHIDDIPLPSVVHPTVSPLVYDNTHPSPPYNIVDSPPSFCFNFFSSPNNSPTEKNPPSLVTAASINTDMSMINQHLFNQFFECFNTKLCRHAQDFYQYFREAQTSAKNTPRLLPLAIVE</sequence>
<name>A0A9Q3BGG9_9BASI</name>
<dbReference type="Proteomes" id="UP000765509">
    <property type="component" value="Unassembled WGS sequence"/>
</dbReference>
<dbReference type="AlphaFoldDB" id="A0A9Q3BGG9"/>
<protein>
    <submittedName>
        <fullName evidence="1">Uncharacterized protein</fullName>
    </submittedName>
</protein>
<organism evidence="1 2">
    <name type="scientific">Austropuccinia psidii MF-1</name>
    <dbReference type="NCBI Taxonomy" id="1389203"/>
    <lineage>
        <taxon>Eukaryota</taxon>
        <taxon>Fungi</taxon>
        <taxon>Dikarya</taxon>
        <taxon>Basidiomycota</taxon>
        <taxon>Pucciniomycotina</taxon>
        <taxon>Pucciniomycetes</taxon>
        <taxon>Pucciniales</taxon>
        <taxon>Sphaerophragmiaceae</taxon>
        <taxon>Austropuccinia</taxon>
    </lineage>
</organism>
<reference evidence="1" key="1">
    <citation type="submission" date="2021-03" db="EMBL/GenBank/DDBJ databases">
        <title>Draft genome sequence of rust myrtle Austropuccinia psidii MF-1, a brazilian biotype.</title>
        <authorList>
            <person name="Quecine M.C."/>
            <person name="Pachon D.M.R."/>
            <person name="Bonatelli M.L."/>
            <person name="Correr F.H."/>
            <person name="Franceschini L.M."/>
            <person name="Leite T.F."/>
            <person name="Margarido G.R.A."/>
            <person name="Almeida C.A."/>
            <person name="Ferrarezi J.A."/>
            <person name="Labate C.A."/>
        </authorList>
    </citation>
    <scope>NUCLEOTIDE SEQUENCE</scope>
    <source>
        <strain evidence="1">MF-1</strain>
    </source>
</reference>